<evidence type="ECO:0000256" key="11">
    <source>
        <dbReference type="ARBA" id="ARBA00023201"/>
    </source>
</evidence>
<evidence type="ECO:0000256" key="3">
    <source>
        <dbReference type="ARBA" id="ARBA00022448"/>
    </source>
</evidence>
<comment type="subcellular location">
    <subcellularLocation>
        <location evidence="1">Membrane</location>
        <topology evidence="1">Multi-pass membrane protein</topology>
    </subcellularLocation>
</comment>
<accession>A0ABD1SPJ6</accession>
<dbReference type="Gene3D" id="1.20.1420.30">
    <property type="entry name" value="NCX, central ion-binding region"/>
    <property type="match status" value="1"/>
</dbReference>
<evidence type="ECO:0000259" key="15">
    <source>
        <dbReference type="PROSITE" id="PS50891"/>
    </source>
</evidence>
<evidence type="ECO:0000256" key="12">
    <source>
        <dbReference type="ARBA" id="ARBA00038187"/>
    </source>
</evidence>
<keyword evidence="10 14" id="KW-0472">Membrane</keyword>
<evidence type="ECO:0000256" key="10">
    <source>
        <dbReference type="ARBA" id="ARBA00023136"/>
    </source>
</evidence>
<dbReference type="InterPro" id="IPR051359">
    <property type="entry name" value="CaCA_antiporter"/>
</dbReference>
<gene>
    <name evidence="16" type="ORF">Fot_35957</name>
</gene>
<keyword evidence="6 14" id="KW-0812">Transmembrane</keyword>
<dbReference type="Pfam" id="PF01699">
    <property type="entry name" value="Na_Ca_ex"/>
    <property type="match status" value="1"/>
</dbReference>
<keyword evidence="7" id="KW-0630">Potassium</keyword>
<dbReference type="Pfam" id="PF03195">
    <property type="entry name" value="LOB"/>
    <property type="match status" value="1"/>
</dbReference>
<evidence type="ECO:0000256" key="14">
    <source>
        <dbReference type="SAM" id="Phobius"/>
    </source>
</evidence>
<evidence type="ECO:0000256" key="5">
    <source>
        <dbReference type="ARBA" id="ARBA00022538"/>
    </source>
</evidence>
<comment type="similarity">
    <text evidence="12">Belongs to the Ca(2+):cation antiporter (CaCA) (TC 2.A.19) family. Cation/calcium exchanger (CCX) subfamily.</text>
</comment>
<feature type="region of interest" description="Disordered" evidence="13">
    <location>
        <begin position="530"/>
        <end position="574"/>
    </location>
</feature>
<evidence type="ECO:0000313" key="16">
    <source>
        <dbReference type="EMBL" id="KAL2502109.1"/>
    </source>
</evidence>
<comment type="similarity">
    <text evidence="2">Belongs to the LOB domain-containing protein family.</text>
</comment>
<feature type="transmembrane region" description="Helical" evidence="14">
    <location>
        <begin position="291"/>
        <end position="313"/>
    </location>
</feature>
<name>A0ABD1SPJ6_9LAMI</name>
<feature type="domain" description="LOB" evidence="15">
    <location>
        <begin position="373"/>
        <end position="475"/>
    </location>
</feature>
<feature type="transmembrane region" description="Helical" evidence="14">
    <location>
        <begin position="149"/>
        <end position="168"/>
    </location>
</feature>
<keyword evidence="17" id="KW-1185">Reference proteome</keyword>
<organism evidence="16 17">
    <name type="scientific">Forsythia ovata</name>
    <dbReference type="NCBI Taxonomy" id="205694"/>
    <lineage>
        <taxon>Eukaryota</taxon>
        <taxon>Viridiplantae</taxon>
        <taxon>Streptophyta</taxon>
        <taxon>Embryophyta</taxon>
        <taxon>Tracheophyta</taxon>
        <taxon>Spermatophyta</taxon>
        <taxon>Magnoliopsida</taxon>
        <taxon>eudicotyledons</taxon>
        <taxon>Gunneridae</taxon>
        <taxon>Pentapetalae</taxon>
        <taxon>asterids</taxon>
        <taxon>lamiids</taxon>
        <taxon>Lamiales</taxon>
        <taxon>Oleaceae</taxon>
        <taxon>Forsythieae</taxon>
        <taxon>Forsythia</taxon>
    </lineage>
</organism>
<evidence type="ECO:0000256" key="2">
    <source>
        <dbReference type="ARBA" id="ARBA00005474"/>
    </source>
</evidence>
<evidence type="ECO:0000256" key="6">
    <source>
        <dbReference type="ARBA" id="ARBA00022692"/>
    </source>
</evidence>
<evidence type="ECO:0000256" key="9">
    <source>
        <dbReference type="ARBA" id="ARBA00023053"/>
    </source>
</evidence>
<evidence type="ECO:0000256" key="13">
    <source>
        <dbReference type="SAM" id="MobiDB-lite"/>
    </source>
</evidence>
<dbReference type="InterPro" id="IPR044880">
    <property type="entry name" value="NCX_ion-bd_dom_sf"/>
</dbReference>
<evidence type="ECO:0000256" key="7">
    <source>
        <dbReference type="ARBA" id="ARBA00022958"/>
    </source>
</evidence>
<keyword evidence="11" id="KW-0406">Ion transport</keyword>
<evidence type="ECO:0000256" key="4">
    <source>
        <dbReference type="ARBA" id="ARBA00022449"/>
    </source>
</evidence>
<evidence type="ECO:0000256" key="8">
    <source>
        <dbReference type="ARBA" id="ARBA00022989"/>
    </source>
</evidence>
<dbReference type="AlphaFoldDB" id="A0ABD1SPJ6"/>
<dbReference type="Proteomes" id="UP001604277">
    <property type="component" value="Unassembled WGS sequence"/>
</dbReference>
<keyword evidence="4" id="KW-0050">Antiport</keyword>
<dbReference type="GO" id="GO:0016020">
    <property type="term" value="C:membrane"/>
    <property type="evidence" value="ECO:0007669"/>
    <property type="project" value="UniProtKB-SubCell"/>
</dbReference>
<dbReference type="GO" id="GO:0006814">
    <property type="term" value="P:sodium ion transport"/>
    <property type="evidence" value="ECO:0007669"/>
    <property type="project" value="UniProtKB-KW"/>
</dbReference>
<keyword evidence="3" id="KW-0813">Transport</keyword>
<dbReference type="GO" id="GO:0006813">
    <property type="term" value="P:potassium ion transport"/>
    <property type="evidence" value="ECO:0007669"/>
    <property type="project" value="UniProtKB-KW"/>
</dbReference>
<evidence type="ECO:0000313" key="17">
    <source>
        <dbReference type="Proteomes" id="UP001604277"/>
    </source>
</evidence>
<keyword evidence="5" id="KW-0633">Potassium transport</keyword>
<dbReference type="PROSITE" id="PS50891">
    <property type="entry name" value="LOB"/>
    <property type="match status" value="1"/>
</dbReference>
<dbReference type="PANTHER" id="PTHR12266">
    <property type="entry name" value="NA+/CA2+ K+ INDEPENDENT EXCHANGER"/>
    <property type="match status" value="1"/>
</dbReference>
<feature type="transmembrane region" description="Helical" evidence="14">
    <location>
        <begin position="118"/>
        <end position="137"/>
    </location>
</feature>
<evidence type="ECO:0000256" key="1">
    <source>
        <dbReference type="ARBA" id="ARBA00004141"/>
    </source>
</evidence>
<dbReference type="EMBL" id="JBFOLJ010000010">
    <property type="protein sequence ID" value="KAL2502109.1"/>
    <property type="molecule type" value="Genomic_DNA"/>
</dbReference>
<dbReference type="InterPro" id="IPR004883">
    <property type="entry name" value="LOB"/>
</dbReference>
<keyword evidence="11" id="KW-0739">Sodium transport</keyword>
<keyword evidence="9" id="KW-0915">Sodium</keyword>
<protein>
    <submittedName>
        <fullName evidence="16">Ca2+ antiporter cation exchanger</fullName>
    </submittedName>
</protein>
<feature type="transmembrane region" description="Helical" evidence="14">
    <location>
        <begin position="261"/>
        <end position="279"/>
    </location>
</feature>
<comment type="caution">
    <text evidence="16">The sequence shown here is derived from an EMBL/GenBank/DDBJ whole genome shotgun (WGS) entry which is preliminary data.</text>
</comment>
<proteinExistence type="inferred from homology"/>
<dbReference type="PROSITE" id="PS51257">
    <property type="entry name" value="PROKAR_LIPOPROTEIN"/>
    <property type="match status" value="1"/>
</dbReference>
<dbReference type="InterPro" id="IPR004837">
    <property type="entry name" value="NaCa_Exmemb"/>
</dbReference>
<dbReference type="GO" id="GO:0015297">
    <property type="term" value="F:antiporter activity"/>
    <property type="evidence" value="ECO:0007669"/>
    <property type="project" value="UniProtKB-KW"/>
</dbReference>
<feature type="transmembrane region" description="Helical" evidence="14">
    <location>
        <begin position="175"/>
        <end position="197"/>
    </location>
</feature>
<feature type="compositionally biased region" description="Polar residues" evidence="13">
    <location>
        <begin position="530"/>
        <end position="540"/>
    </location>
</feature>
<sequence>MHLFYSKKQRVVNPPVFDESGTIGTALLGCVDEESSVKVQCDIRPSVSKTRDPKCYYLKLLLYVLELPLYLPRRLTIPAVSEEKWSKPFAVSSAILSPILVAALLNTQGRNGDAKTSLAIYMTAILVGIILGTSAFVSTKNVSPPRNCLLPWLVGGFLMSITWTYVVAEELVSLLVAFGNILGISPSILGLTVLAWGNSVGDLISNLTIALRGGPDGAQIAVSGCYAGPLFNTLVGLGLSLGFASWSEYPSSYVIPKDSDLYETLGFLIGGLLWALVILPKRNMQLDKSLGFGLLAIYFCFLFMRLVKGLGLLKIGSSFYPNLGVLRDVRFWMLLFCMDGSQSDGTSENRCKGSGKRATGQAETEAGALPINAPCGACKFLRRKCISGCIFAPYFGSDQGAARFAAVHKVFGASNVSKLLLHIPANRRHDAVVTISYEAQARLSDPVYGCVSTIIALQQQVASLQEELSVVQTQLMNSRFAMVNAFQNSPSQQQQQQQHVAVLQPAYSNTSSASNNNLININNFSSPTNFEQTAAPSNSFEPIRLCPSVQDHDEEEEEEEESRDPIAFTDQIFH</sequence>
<dbReference type="PANTHER" id="PTHR12266:SF24">
    <property type="entry name" value="CATION_CALCIUM EXCHANGER 1"/>
    <property type="match status" value="1"/>
</dbReference>
<reference evidence="17" key="1">
    <citation type="submission" date="2024-07" db="EMBL/GenBank/DDBJ databases">
        <title>Two chromosome-level genome assemblies of Korean endemic species Abeliophyllum distichum and Forsythia ovata (Oleaceae).</title>
        <authorList>
            <person name="Jang H."/>
        </authorList>
    </citation>
    <scope>NUCLEOTIDE SEQUENCE [LARGE SCALE GENOMIC DNA]</scope>
</reference>
<feature type="compositionally biased region" description="Acidic residues" evidence="13">
    <location>
        <begin position="552"/>
        <end position="562"/>
    </location>
</feature>
<keyword evidence="8 14" id="KW-1133">Transmembrane helix</keyword>